<dbReference type="EMBL" id="CP068985">
    <property type="protein sequence ID" value="QYC43186.1"/>
    <property type="molecule type" value="Genomic_DNA"/>
</dbReference>
<evidence type="ECO:0000313" key="2">
    <source>
        <dbReference type="Proteomes" id="UP000824681"/>
    </source>
</evidence>
<keyword evidence="2" id="KW-1185">Reference proteome</keyword>
<reference evidence="1 2" key="1">
    <citation type="journal article" date="2021" name="ACS Chem. Biol.">
        <title>Genomic-Led Discovery of a Novel Glycopeptide Antibiotic by Nonomuraea coxensis DSM 45129.</title>
        <authorList>
            <person name="Yushchuk O."/>
            <person name="Vior N.M."/>
            <person name="Andreo-Vidal A."/>
            <person name="Berini F."/>
            <person name="Ruckert C."/>
            <person name="Busche T."/>
            <person name="Binda E."/>
            <person name="Kalinowski J."/>
            <person name="Truman A.W."/>
            <person name="Marinelli F."/>
        </authorList>
    </citation>
    <scope>NUCLEOTIDE SEQUENCE [LARGE SCALE GENOMIC DNA]</scope>
    <source>
        <strain evidence="1 2">DSM 45129</strain>
    </source>
</reference>
<name>A0ABX8U8E4_9ACTN</name>
<gene>
    <name evidence="1" type="ORF">Nocox_27970</name>
</gene>
<sequence>MRRCYRLTGDGAARPAAEADLLWGALRVHGRRAFGPVSAPAWRGGPALAVALWPFLMPAGVLAAELLRTAGSLHYAAHRAIAGIRRRAFLLWGPGRVRGPGRRRRGRPAARLRPTPLTWCYAIVT</sequence>
<evidence type="ECO:0000313" key="1">
    <source>
        <dbReference type="EMBL" id="QYC43186.1"/>
    </source>
</evidence>
<dbReference type="Proteomes" id="UP000824681">
    <property type="component" value="Chromosome"/>
</dbReference>
<organism evidence="1 2">
    <name type="scientific">Nonomuraea coxensis DSM 45129</name>
    <dbReference type="NCBI Taxonomy" id="1122611"/>
    <lineage>
        <taxon>Bacteria</taxon>
        <taxon>Bacillati</taxon>
        <taxon>Actinomycetota</taxon>
        <taxon>Actinomycetes</taxon>
        <taxon>Streptosporangiales</taxon>
        <taxon>Streptosporangiaceae</taxon>
        <taxon>Nonomuraea</taxon>
    </lineage>
</organism>
<accession>A0ABX8U8E4</accession>
<proteinExistence type="predicted"/>
<dbReference type="RefSeq" id="WP_020547231.1">
    <property type="nucleotide sequence ID" value="NZ_CP068985.1"/>
</dbReference>
<protein>
    <submittedName>
        <fullName evidence="1">Uncharacterized protein</fullName>
    </submittedName>
</protein>